<protein>
    <submittedName>
        <fullName evidence="1">Uncharacterized protein</fullName>
    </submittedName>
</protein>
<sequence>MVSYWLSRQDEDEQFYHGFREASAVNEL</sequence>
<gene>
    <name evidence="1" type="ORF">R5R35_010362</name>
</gene>
<comment type="caution">
    <text evidence="1">The sequence shown here is derived from an EMBL/GenBank/DDBJ whole genome shotgun (WGS) entry which is preliminary data.</text>
</comment>
<name>A0AAN9VU24_9ORTH</name>
<evidence type="ECO:0000313" key="2">
    <source>
        <dbReference type="Proteomes" id="UP001378592"/>
    </source>
</evidence>
<dbReference type="EMBL" id="JAZDUA010000037">
    <property type="protein sequence ID" value="KAK7871564.1"/>
    <property type="molecule type" value="Genomic_DNA"/>
</dbReference>
<accession>A0AAN9VU24</accession>
<dbReference type="AlphaFoldDB" id="A0AAN9VU24"/>
<proteinExistence type="predicted"/>
<evidence type="ECO:0000313" key="1">
    <source>
        <dbReference type="EMBL" id="KAK7871564.1"/>
    </source>
</evidence>
<reference evidence="1 2" key="1">
    <citation type="submission" date="2024-03" db="EMBL/GenBank/DDBJ databases">
        <title>The genome assembly and annotation of the cricket Gryllus longicercus Weissman &amp; Gray.</title>
        <authorList>
            <person name="Szrajer S."/>
            <person name="Gray D."/>
            <person name="Ylla G."/>
        </authorList>
    </citation>
    <scope>NUCLEOTIDE SEQUENCE [LARGE SCALE GENOMIC DNA]</scope>
    <source>
        <strain evidence="1">DAG 2021-001</strain>
        <tissue evidence="1">Whole body minus gut</tissue>
    </source>
</reference>
<dbReference type="Proteomes" id="UP001378592">
    <property type="component" value="Unassembled WGS sequence"/>
</dbReference>
<organism evidence="1 2">
    <name type="scientific">Gryllus longicercus</name>
    <dbReference type="NCBI Taxonomy" id="2509291"/>
    <lineage>
        <taxon>Eukaryota</taxon>
        <taxon>Metazoa</taxon>
        <taxon>Ecdysozoa</taxon>
        <taxon>Arthropoda</taxon>
        <taxon>Hexapoda</taxon>
        <taxon>Insecta</taxon>
        <taxon>Pterygota</taxon>
        <taxon>Neoptera</taxon>
        <taxon>Polyneoptera</taxon>
        <taxon>Orthoptera</taxon>
        <taxon>Ensifera</taxon>
        <taxon>Gryllidea</taxon>
        <taxon>Grylloidea</taxon>
        <taxon>Gryllidae</taxon>
        <taxon>Gryllinae</taxon>
        <taxon>Gryllus</taxon>
    </lineage>
</organism>
<keyword evidence="2" id="KW-1185">Reference proteome</keyword>